<comment type="caution">
    <text evidence="3">The sequence shown here is derived from an EMBL/GenBank/DDBJ whole genome shotgun (WGS) entry which is preliminary data.</text>
</comment>
<dbReference type="Proteomes" id="UP001205337">
    <property type="component" value="Unassembled WGS sequence"/>
</dbReference>
<evidence type="ECO:0000259" key="2">
    <source>
        <dbReference type="Pfam" id="PF10708"/>
    </source>
</evidence>
<name>A0ABT1ZD33_9MICO</name>
<evidence type="ECO:0000313" key="4">
    <source>
        <dbReference type="Proteomes" id="UP001205337"/>
    </source>
</evidence>
<organism evidence="3 4">
    <name type="scientific">Protaetiibacter mangrovi</name>
    <dbReference type="NCBI Taxonomy" id="2970926"/>
    <lineage>
        <taxon>Bacteria</taxon>
        <taxon>Bacillati</taxon>
        <taxon>Actinomycetota</taxon>
        <taxon>Actinomycetes</taxon>
        <taxon>Micrococcales</taxon>
        <taxon>Microbacteriaceae</taxon>
        <taxon>Protaetiibacter</taxon>
    </lineage>
</organism>
<accession>A0ABT1ZD33</accession>
<dbReference type="Pfam" id="PF10708">
    <property type="entry name" value="DUF2510"/>
    <property type="match status" value="1"/>
</dbReference>
<evidence type="ECO:0000313" key="3">
    <source>
        <dbReference type="EMBL" id="MCS0498604.1"/>
    </source>
</evidence>
<sequence>MKPMLEPDAVAAGEGWRADPADATRERWWDGVAWTEFTRDAPRPVEGPARRIPVRETFHRPPDPDTRAVAWIAWSPGWVTFGLLPLALLGLASALASLLVPVTAGLVVVVLAALAVRDRRQLYDRGFPRRPALAWMLLGPVGYLAARWRAIGEGRAHLVLCVVLLVLIGGGVFLYQAITLGIGALAELQGTEV</sequence>
<feature type="transmembrane region" description="Helical" evidence="1">
    <location>
        <begin position="94"/>
        <end position="116"/>
    </location>
</feature>
<feature type="domain" description="DUF2510" evidence="2">
    <location>
        <begin position="15"/>
        <end position="45"/>
    </location>
</feature>
<feature type="transmembrane region" description="Helical" evidence="1">
    <location>
        <begin position="156"/>
        <end position="175"/>
    </location>
</feature>
<feature type="transmembrane region" description="Helical" evidence="1">
    <location>
        <begin position="68"/>
        <end position="88"/>
    </location>
</feature>
<protein>
    <submittedName>
        <fullName evidence="3">DUF2510 domain-containing protein</fullName>
    </submittedName>
</protein>
<reference evidence="3 4" key="1">
    <citation type="submission" date="2022-08" db="EMBL/GenBank/DDBJ databases">
        <authorList>
            <person name="Li F."/>
        </authorList>
    </citation>
    <scope>NUCLEOTIDE SEQUENCE [LARGE SCALE GENOMIC DNA]</scope>
    <source>
        <strain evidence="3 4">10F1B-8-1</strain>
    </source>
</reference>
<dbReference type="InterPro" id="IPR018929">
    <property type="entry name" value="DUF2510"/>
</dbReference>
<evidence type="ECO:0000256" key="1">
    <source>
        <dbReference type="SAM" id="Phobius"/>
    </source>
</evidence>
<gene>
    <name evidence="3" type="ORF">NUH29_03445</name>
</gene>
<dbReference type="EMBL" id="JANTHX010000004">
    <property type="protein sequence ID" value="MCS0498604.1"/>
    <property type="molecule type" value="Genomic_DNA"/>
</dbReference>
<proteinExistence type="predicted"/>
<keyword evidence="1" id="KW-0812">Transmembrane</keyword>
<keyword evidence="1" id="KW-1133">Transmembrane helix</keyword>
<keyword evidence="1" id="KW-0472">Membrane</keyword>
<keyword evidence="4" id="KW-1185">Reference proteome</keyword>
<feature type="transmembrane region" description="Helical" evidence="1">
    <location>
        <begin position="132"/>
        <end position="150"/>
    </location>
</feature>